<dbReference type="PANTHER" id="PTHR23513:SF9">
    <property type="entry name" value="ENTEROBACTIN EXPORTER ENTS"/>
    <property type="match status" value="1"/>
</dbReference>
<dbReference type="Proteomes" id="UP001597347">
    <property type="component" value="Unassembled WGS sequence"/>
</dbReference>
<dbReference type="Pfam" id="PF05977">
    <property type="entry name" value="MFS_3"/>
    <property type="match status" value="1"/>
</dbReference>
<organism evidence="9 10">
    <name type="scientific">Amnibacterium endophyticum</name>
    <dbReference type="NCBI Taxonomy" id="2109337"/>
    <lineage>
        <taxon>Bacteria</taxon>
        <taxon>Bacillati</taxon>
        <taxon>Actinomycetota</taxon>
        <taxon>Actinomycetes</taxon>
        <taxon>Micrococcales</taxon>
        <taxon>Microbacteriaceae</taxon>
        <taxon>Amnibacterium</taxon>
    </lineage>
</organism>
<dbReference type="PANTHER" id="PTHR23513">
    <property type="entry name" value="INTEGRAL MEMBRANE EFFLUX PROTEIN-RELATED"/>
    <property type="match status" value="1"/>
</dbReference>
<evidence type="ECO:0000259" key="8">
    <source>
        <dbReference type="PROSITE" id="PS50850"/>
    </source>
</evidence>
<dbReference type="RefSeq" id="WP_377935898.1">
    <property type="nucleotide sequence ID" value="NZ_JBHUEA010000024.1"/>
</dbReference>
<comment type="subcellular location">
    <subcellularLocation>
        <location evidence="1">Cell inner membrane</location>
        <topology evidence="1">Multi-pass membrane protein</topology>
    </subcellularLocation>
</comment>
<feature type="transmembrane region" description="Helical" evidence="7">
    <location>
        <begin position="383"/>
        <end position="403"/>
    </location>
</feature>
<evidence type="ECO:0000313" key="9">
    <source>
        <dbReference type="EMBL" id="MFD1722628.1"/>
    </source>
</evidence>
<evidence type="ECO:0000256" key="7">
    <source>
        <dbReference type="SAM" id="Phobius"/>
    </source>
</evidence>
<dbReference type="Gene3D" id="1.20.1250.20">
    <property type="entry name" value="MFS general substrate transporter like domains"/>
    <property type="match status" value="1"/>
</dbReference>
<feature type="transmembrane region" description="Helical" evidence="7">
    <location>
        <begin position="271"/>
        <end position="290"/>
    </location>
</feature>
<evidence type="ECO:0000256" key="5">
    <source>
        <dbReference type="ARBA" id="ARBA00022989"/>
    </source>
</evidence>
<feature type="transmembrane region" description="Helical" evidence="7">
    <location>
        <begin position="310"/>
        <end position="330"/>
    </location>
</feature>
<name>A0ABW4LGK9_9MICO</name>
<feature type="transmembrane region" description="Helical" evidence="7">
    <location>
        <begin position="59"/>
        <end position="83"/>
    </location>
</feature>
<keyword evidence="5 7" id="KW-1133">Transmembrane helix</keyword>
<dbReference type="InterPro" id="IPR036259">
    <property type="entry name" value="MFS_trans_sf"/>
</dbReference>
<feature type="transmembrane region" description="Helical" evidence="7">
    <location>
        <begin position="153"/>
        <end position="174"/>
    </location>
</feature>
<feature type="domain" description="Major facilitator superfamily (MFS) profile" evidence="8">
    <location>
        <begin position="193"/>
        <end position="442"/>
    </location>
</feature>
<gene>
    <name evidence="9" type="ORF">ACFSBI_13820</name>
</gene>
<accession>A0ABW4LGK9</accession>
<keyword evidence="3" id="KW-1003">Cell membrane</keyword>
<keyword evidence="4 7" id="KW-0812">Transmembrane</keyword>
<keyword evidence="6 7" id="KW-0472">Membrane</keyword>
<keyword evidence="2" id="KW-0813">Transport</keyword>
<dbReference type="InterPro" id="IPR020846">
    <property type="entry name" value="MFS_dom"/>
</dbReference>
<evidence type="ECO:0000256" key="2">
    <source>
        <dbReference type="ARBA" id="ARBA00022448"/>
    </source>
</evidence>
<feature type="transmembrane region" description="Helical" evidence="7">
    <location>
        <begin position="180"/>
        <end position="208"/>
    </location>
</feature>
<dbReference type="SUPFAM" id="SSF103473">
    <property type="entry name" value="MFS general substrate transporter"/>
    <property type="match status" value="1"/>
</dbReference>
<reference evidence="10" key="1">
    <citation type="journal article" date="2019" name="Int. J. Syst. Evol. Microbiol.">
        <title>The Global Catalogue of Microorganisms (GCM) 10K type strain sequencing project: providing services to taxonomists for standard genome sequencing and annotation.</title>
        <authorList>
            <consortium name="The Broad Institute Genomics Platform"/>
            <consortium name="The Broad Institute Genome Sequencing Center for Infectious Disease"/>
            <person name="Wu L."/>
            <person name="Ma J."/>
        </authorList>
    </citation>
    <scope>NUCLEOTIDE SEQUENCE [LARGE SCALE GENOMIC DNA]</scope>
    <source>
        <strain evidence="10">CGMCC 1.12471</strain>
    </source>
</reference>
<comment type="caution">
    <text evidence="9">The sequence shown here is derived from an EMBL/GenBank/DDBJ whole genome shotgun (WGS) entry which is preliminary data.</text>
</comment>
<keyword evidence="10" id="KW-1185">Reference proteome</keyword>
<evidence type="ECO:0000256" key="4">
    <source>
        <dbReference type="ARBA" id="ARBA00022692"/>
    </source>
</evidence>
<dbReference type="InterPro" id="IPR010290">
    <property type="entry name" value="TM_effector"/>
</dbReference>
<evidence type="ECO:0000256" key="6">
    <source>
        <dbReference type="ARBA" id="ARBA00023136"/>
    </source>
</evidence>
<feature type="transmembrane region" description="Helical" evidence="7">
    <location>
        <begin position="342"/>
        <end position="363"/>
    </location>
</feature>
<feature type="transmembrane region" description="Helical" evidence="7">
    <location>
        <begin position="123"/>
        <end position="141"/>
    </location>
</feature>
<dbReference type="PROSITE" id="PS50850">
    <property type="entry name" value="MFS"/>
    <property type="match status" value="1"/>
</dbReference>
<evidence type="ECO:0000256" key="3">
    <source>
        <dbReference type="ARBA" id="ARBA00022475"/>
    </source>
</evidence>
<evidence type="ECO:0000256" key="1">
    <source>
        <dbReference type="ARBA" id="ARBA00004429"/>
    </source>
</evidence>
<protein>
    <submittedName>
        <fullName evidence="9">MFS transporter</fullName>
    </submittedName>
</protein>
<feature type="transmembrane region" description="Helical" evidence="7">
    <location>
        <begin position="95"/>
        <end position="117"/>
    </location>
</feature>
<dbReference type="CDD" id="cd06173">
    <property type="entry name" value="MFS_MefA_like"/>
    <property type="match status" value="1"/>
</dbReference>
<evidence type="ECO:0000313" key="10">
    <source>
        <dbReference type="Proteomes" id="UP001597347"/>
    </source>
</evidence>
<sequence>MEQQGARGRGALLDLTPLTQSPAFARLWAGRSVASIGSQLTLVAVGLNVFALVRPESGAGAATFAVALTGVFALVPTILAGLYGGMLADAFDRRTVALVSALVSWAATIVLAVLSWTGTETTASLYVLTVVTACAATVLVATETAATPRLLPARLLPAASALNGVGIGLAVTAGPGLAGVLVAAVGFAWCYTIDAVLFVGTLVAVLTLPPLPPEGRVERPGLASLRSGLAFLRSAPNVRASFVVDIVAMTFGQPRVLYPAVGAVTLGGGPITVGVLSAAFAIGALVSSVFSGRVGAVRMQGRAVERAIQVYGLCTVLFGAVLLVAAVGAATGALPSPAGPAWVALAAVALAGAGAADNVSAIFRSTILQTAAPDSVRGRLQGIFIVVVTGGPRVGDLYAGALAVTGVLFLPPLVGGVLIIALVTLIAARSGFRRYDALRPTS</sequence>
<feature type="transmembrane region" description="Helical" evidence="7">
    <location>
        <begin position="409"/>
        <end position="428"/>
    </location>
</feature>
<dbReference type="EMBL" id="JBHUEA010000024">
    <property type="protein sequence ID" value="MFD1722628.1"/>
    <property type="molecule type" value="Genomic_DNA"/>
</dbReference>
<proteinExistence type="predicted"/>